<comment type="caution">
    <text evidence="4">The sequence shown here is derived from an EMBL/GenBank/DDBJ whole genome shotgun (WGS) entry which is preliminary data.</text>
</comment>
<dbReference type="SUPFAM" id="SSF55326">
    <property type="entry name" value="PurM N-terminal domain-like"/>
    <property type="match status" value="1"/>
</dbReference>
<name>A0A133UNZ9_9EURY</name>
<accession>A0A133UNZ9</accession>
<dbReference type="Gene3D" id="3.90.650.10">
    <property type="entry name" value="PurM-like C-terminal domain"/>
    <property type="match status" value="1"/>
</dbReference>
<dbReference type="InterPro" id="IPR036921">
    <property type="entry name" value="PurM-like_N_sf"/>
</dbReference>
<dbReference type="PANTHER" id="PTHR30303">
    <property type="entry name" value="HYDROGENASE ISOENZYMES FORMATION PROTEIN HYPE"/>
    <property type="match status" value="1"/>
</dbReference>
<gene>
    <name evidence="4" type="ORF">AKJ65_00290</name>
</gene>
<feature type="domain" description="PurM-like N-terminal" evidence="2">
    <location>
        <begin position="28"/>
        <end position="140"/>
    </location>
</feature>
<comment type="similarity">
    <text evidence="1">Belongs to the HypE family.</text>
</comment>
<feature type="domain" description="PurM-like C-terminal" evidence="3">
    <location>
        <begin position="151"/>
        <end position="300"/>
    </location>
</feature>
<dbReference type="InterPro" id="IPR016188">
    <property type="entry name" value="PurM-like_N"/>
</dbReference>
<evidence type="ECO:0000256" key="1">
    <source>
        <dbReference type="ARBA" id="ARBA00006243"/>
    </source>
</evidence>
<dbReference type="Proteomes" id="UP000070284">
    <property type="component" value="Unassembled WGS sequence"/>
</dbReference>
<dbReference type="InterPro" id="IPR011854">
    <property type="entry name" value="HypE"/>
</dbReference>
<dbReference type="Pfam" id="PF02769">
    <property type="entry name" value="AIRS_C"/>
    <property type="match status" value="1"/>
</dbReference>
<evidence type="ECO:0000313" key="4">
    <source>
        <dbReference type="EMBL" id="KXA95867.1"/>
    </source>
</evidence>
<proteinExistence type="inferred from homology"/>
<evidence type="ECO:0000259" key="2">
    <source>
        <dbReference type="Pfam" id="PF00586"/>
    </source>
</evidence>
<protein>
    <submittedName>
        <fullName evidence="4">Hydrogenase expression protein</fullName>
    </submittedName>
</protein>
<dbReference type="EMBL" id="LHXO01000002">
    <property type="protein sequence ID" value="KXA95867.1"/>
    <property type="molecule type" value="Genomic_DNA"/>
</dbReference>
<evidence type="ECO:0000313" key="5">
    <source>
        <dbReference type="Proteomes" id="UP000070284"/>
    </source>
</evidence>
<organism evidence="4 5">
    <name type="scientific">candidate division MSBL1 archaeon SCGC-AAA259E19</name>
    <dbReference type="NCBI Taxonomy" id="1698264"/>
    <lineage>
        <taxon>Archaea</taxon>
        <taxon>Methanobacteriati</taxon>
        <taxon>Methanobacteriota</taxon>
        <taxon>candidate division MSBL1</taxon>
    </lineage>
</organism>
<dbReference type="InterPro" id="IPR010918">
    <property type="entry name" value="PurM-like_C_dom"/>
</dbReference>
<evidence type="ECO:0000259" key="3">
    <source>
        <dbReference type="Pfam" id="PF02769"/>
    </source>
</evidence>
<dbReference type="InterPro" id="IPR036676">
    <property type="entry name" value="PurM-like_C_sf"/>
</dbReference>
<dbReference type="Pfam" id="PF00586">
    <property type="entry name" value="AIRS"/>
    <property type="match status" value="1"/>
</dbReference>
<dbReference type="PIRSF" id="PIRSF005644">
    <property type="entry name" value="Hdrgns_mtr_HypE"/>
    <property type="match status" value="1"/>
</dbReference>
<dbReference type="PATRIC" id="fig|1698264.3.peg.60"/>
<dbReference type="Gene3D" id="3.30.1330.10">
    <property type="entry name" value="PurM-like, N-terminal domain"/>
    <property type="match status" value="1"/>
</dbReference>
<dbReference type="SUPFAM" id="SSF56042">
    <property type="entry name" value="PurM C-terminal domain-like"/>
    <property type="match status" value="1"/>
</dbReference>
<dbReference type="CDD" id="cd02197">
    <property type="entry name" value="HypE"/>
    <property type="match status" value="1"/>
</dbReference>
<dbReference type="AlphaFoldDB" id="A0A133UNZ9"/>
<dbReference type="GO" id="GO:0051604">
    <property type="term" value="P:protein maturation"/>
    <property type="evidence" value="ECO:0007669"/>
    <property type="project" value="TreeGrafter"/>
</dbReference>
<sequence>MIKLLKESIFPFIEGKGGNVDLGIKELDDGAAIKISEDEYIVFTTDSHVVMPRFFPGGDIGRLAIAGTINDLAVMGAEPKALSSGIVIEEGFDREKLSKISESMGKTAEEAEVPIVTGDTKVVGKGEIDGILINTSGFGISKKLTPTSGLKVGDKIIVSGTIGDHGMTIVSNREDFDSSIRSDIAPLNELTKEVMKAGGIKSMKDPTRGGLAAALNEMATGSNVGISITREKVPVSPEVRGAAEILGIDPLMIANEGKAVLGVEESKAEEVLNIMKNHKMGEKAAIIGECTEKNTGRVVLETEIGSHRLLKPPRRKPIPRIC</sequence>
<dbReference type="NCBIfam" id="TIGR02124">
    <property type="entry name" value="hypE"/>
    <property type="match status" value="1"/>
</dbReference>
<keyword evidence="5" id="KW-1185">Reference proteome</keyword>
<dbReference type="PANTHER" id="PTHR30303:SF0">
    <property type="entry name" value="CARBAMOYL DEHYDRATASE HYPE"/>
    <property type="match status" value="1"/>
</dbReference>
<reference evidence="4 5" key="1">
    <citation type="journal article" date="2016" name="Sci. Rep.">
        <title>Metabolic traits of an uncultured archaeal lineage -MSBL1- from brine pools of the Red Sea.</title>
        <authorList>
            <person name="Mwirichia R."/>
            <person name="Alam I."/>
            <person name="Rashid M."/>
            <person name="Vinu M."/>
            <person name="Ba-Alawi W."/>
            <person name="Anthony Kamau A."/>
            <person name="Kamanda Ngugi D."/>
            <person name="Goker M."/>
            <person name="Klenk H.P."/>
            <person name="Bajic V."/>
            <person name="Stingl U."/>
        </authorList>
    </citation>
    <scope>NUCLEOTIDE SEQUENCE [LARGE SCALE GENOMIC DNA]</scope>
    <source>
        <strain evidence="4">SCGC-AAA259E19</strain>
    </source>
</reference>